<evidence type="ECO:0000256" key="1">
    <source>
        <dbReference type="SAM" id="MobiDB-lite"/>
    </source>
</evidence>
<feature type="region of interest" description="Disordered" evidence="1">
    <location>
        <begin position="164"/>
        <end position="192"/>
    </location>
</feature>
<reference evidence="2 3" key="1">
    <citation type="journal article" date="2020" name="Nature">
        <title>Six reference-quality genomes reveal evolution of bat adaptations.</title>
        <authorList>
            <person name="Jebb D."/>
            <person name="Huang Z."/>
            <person name="Pippel M."/>
            <person name="Hughes G.M."/>
            <person name="Lavrichenko K."/>
            <person name="Devanna P."/>
            <person name="Winkler S."/>
            <person name="Jermiin L.S."/>
            <person name="Skirmuntt E.C."/>
            <person name="Katzourakis A."/>
            <person name="Burkitt-Gray L."/>
            <person name="Ray D.A."/>
            <person name="Sullivan K.A.M."/>
            <person name="Roscito J.G."/>
            <person name="Kirilenko B.M."/>
            <person name="Davalos L.M."/>
            <person name="Corthals A.P."/>
            <person name="Power M.L."/>
            <person name="Jones G."/>
            <person name="Ransome R.D."/>
            <person name="Dechmann D.K.N."/>
            <person name="Locatelli A.G."/>
            <person name="Puechmaille S.J."/>
            <person name="Fedrigo O."/>
            <person name="Jarvis E.D."/>
            <person name="Hiller M."/>
            <person name="Vernes S.C."/>
            <person name="Myers E.W."/>
            <person name="Teeling E.C."/>
        </authorList>
    </citation>
    <scope>NUCLEOTIDE SEQUENCE [LARGE SCALE GENOMIC DNA]</scope>
    <source>
        <strain evidence="2">MMyoMyo1</strain>
        <tissue evidence="2">Flight muscle</tissue>
    </source>
</reference>
<feature type="region of interest" description="Disordered" evidence="1">
    <location>
        <begin position="31"/>
        <end position="52"/>
    </location>
</feature>
<dbReference type="Proteomes" id="UP000527355">
    <property type="component" value="Unassembled WGS sequence"/>
</dbReference>
<organism evidence="2 3">
    <name type="scientific">Myotis myotis</name>
    <name type="common">Greater mouse-eared bat</name>
    <name type="synonym">Vespertilio myotis</name>
    <dbReference type="NCBI Taxonomy" id="51298"/>
    <lineage>
        <taxon>Eukaryota</taxon>
        <taxon>Metazoa</taxon>
        <taxon>Chordata</taxon>
        <taxon>Craniata</taxon>
        <taxon>Vertebrata</taxon>
        <taxon>Euteleostomi</taxon>
        <taxon>Mammalia</taxon>
        <taxon>Eutheria</taxon>
        <taxon>Laurasiatheria</taxon>
        <taxon>Chiroptera</taxon>
        <taxon>Yangochiroptera</taxon>
        <taxon>Vespertilionidae</taxon>
        <taxon>Myotis</taxon>
    </lineage>
</organism>
<name>A0A7J7RRU9_MYOMY</name>
<keyword evidence="3" id="KW-1185">Reference proteome</keyword>
<evidence type="ECO:0000313" key="2">
    <source>
        <dbReference type="EMBL" id="KAF6278870.1"/>
    </source>
</evidence>
<feature type="region of interest" description="Disordered" evidence="1">
    <location>
        <begin position="87"/>
        <end position="137"/>
    </location>
</feature>
<accession>A0A7J7RRU9</accession>
<dbReference type="EMBL" id="JABWUV010000023">
    <property type="protein sequence ID" value="KAF6278870.1"/>
    <property type="molecule type" value="Genomic_DNA"/>
</dbReference>
<feature type="compositionally biased region" description="Polar residues" evidence="1">
    <location>
        <begin position="96"/>
        <end position="111"/>
    </location>
</feature>
<dbReference type="AlphaFoldDB" id="A0A7J7RRU9"/>
<proteinExistence type="predicted"/>
<gene>
    <name evidence="2" type="ORF">mMyoMyo1_010204</name>
</gene>
<comment type="caution">
    <text evidence="2">The sequence shown here is derived from an EMBL/GenBank/DDBJ whole genome shotgun (WGS) entry which is preliminary data.</text>
</comment>
<protein>
    <submittedName>
        <fullName evidence="2">Uncharacterized protein</fullName>
    </submittedName>
</protein>
<sequence length="192" mass="20054">MATFFPPSSEFLWTHCLPEPKLLTQQEFQLPSAHPHPFHPSPSPSWGPSPHGVALGLPLPDLGSHLSPLPGMSHLRLEETPQFQAPPFLLQPAPLTSQGAGLSPTGSQHTRPPQTQSPLAPLSPPARAPSGQRLVPAGAWAPGGGSFPVVWCATLVGSNPGSGDLRQRMGLSGPGSHLSKGRTVGRSPGFVP</sequence>
<evidence type="ECO:0000313" key="3">
    <source>
        <dbReference type="Proteomes" id="UP000527355"/>
    </source>
</evidence>
<feature type="compositionally biased region" description="Pro residues" evidence="1">
    <location>
        <begin position="38"/>
        <end position="47"/>
    </location>
</feature>